<feature type="region of interest" description="Disordered" evidence="1">
    <location>
        <begin position="225"/>
        <end position="271"/>
    </location>
</feature>
<evidence type="ECO:0000256" key="1">
    <source>
        <dbReference type="SAM" id="MobiDB-lite"/>
    </source>
</evidence>
<feature type="transmembrane region" description="Helical" evidence="2">
    <location>
        <begin position="165"/>
        <end position="187"/>
    </location>
</feature>
<evidence type="ECO:0000313" key="4">
    <source>
        <dbReference type="Proteomes" id="UP001259347"/>
    </source>
</evidence>
<evidence type="ECO:0008006" key="5">
    <source>
        <dbReference type="Google" id="ProtNLM"/>
    </source>
</evidence>
<dbReference type="Pfam" id="PF06197">
    <property type="entry name" value="DUF998"/>
    <property type="match status" value="1"/>
</dbReference>
<sequence length="271" mass="27599">MPRARCETVASVLLLIAALLYLGLPYEAAAGFPLDPARSYLSELAAEDQPLSLSFRLADGAAGLLAAIAAILLIATHPRWPGRTVAAAVAVFGLGTLADVVFPMACATSASAACARADAAGALGLSHQIHTVTSVVALTAVVVSAIVLVLLVWSTPPRPSALGVVLAIGTVLLIASTVAISVIALASAADGTLPAGAGYVQRVQTLLIAAYLAALVPVSRAIRRHHTPQHPATQPPAAQRPATQPPATPQDAISHSTVLQDTIRRRPESAG</sequence>
<dbReference type="RefSeq" id="WP_310019475.1">
    <property type="nucleotide sequence ID" value="NZ_JAVDUM010000006.1"/>
</dbReference>
<feature type="transmembrane region" description="Helical" evidence="2">
    <location>
        <begin position="199"/>
        <end position="218"/>
    </location>
</feature>
<feature type="transmembrane region" description="Helical" evidence="2">
    <location>
        <begin position="132"/>
        <end position="153"/>
    </location>
</feature>
<keyword evidence="4" id="KW-1185">Reference proteome</keyword>
<protein>
    <recommendedName>
        <fullName evidence="5">DUF998 domain-containing protein</fullName>
    </recommendedName>
</protein>
<proteinExistence type="predicted"/>
<dbReference type="Proteomes" id="UP001259347">
    <property type="component" value="Unassembled WGS sequence"/>
</dbReference>
<keyword evidence="2" id="KW-0472">Membrane</keyword>
<organism evidence="3 4">
    <name type="scientific">Microbacterium resistens</name>
    <dbReference type="NCBI Taxonomy" id="156977"/>
    <lineage>
        <taxon>Bacteria</taxon>
        <taxon>Bacillati</taxon>
        <taxon>Actinomycetota</taxon>
        <taxon>Actinomycetes</taxon>
        <taxon>Micrococcales</taxon>
        <taxon>Microbacteriaceae</taxon>
        <taxon>Microbacterium</taxon>
    </lineage>
</organism>
<dbReference type="InterPro" id="IPR009339">
    <property type="entry name" value="DUF998"/>
</dbReference>
<keyword evidence="2" id="KW-0812">Transmembrane</keyword>
<feature type="transmembrane region" description="Helical" evidence="2">
    <location>
        <begin position="87"/>
        <end position="112"/>
    </location>
</feature>
<comment type="caution">
    <text evidence="3">The sequence shown here is derived from an EMBL/GenBank/DDBJ whole genome shotgun (WGS) entry which is preliminary data.</text>
</comment>
<gene>
    <name evidence="3" type="ORF">J2Y69_001667</name>
</gene>
<feature type="compositionally biased region" description="Polar residues" evidence="1">
    <location>
        <begin position="251"/>
        <end position="260"/>
    </location>
</feature>
<dbReference type="EMBL" id="JAVDUM010000006">
    <property type="protein sequence ID" value="MDR6867068.1"/>
    <property type="molecule type" value="Genomic_DNA"/>
</dbReference>
<evidence type="ECO:0000313" key="3">
    <source>
        <dbReference type="EMBL" id="MDR6867068.1"/>
    </source>
</evidence>
<feature type="transmembrane region" description="Helical" evidence="2">
    <location>
        <begin position="53"/>
        <end position="75"/>
    </location>
</feature>
<feature type="compositionally biased region" description="Basic and acidic residues" evidence="1">
    <location>
        <begin position="262"/>
        <end position="271"/>
    </location>
</feature>
<reference evidence="3 4" key="1">
    <citation type="submission" date="2023-07" db="EMBL/GenBank/DDBJ databases">
        <title>Sorghum-associated microbial communities from plants grown in Nebraska, USA.</title>
        <authorList>
            <person name="Schachtman D."/>
        </authorList>
    </citation>
    <scope>NUCLEOTIDE SEQUENCE [LARGE SCALE GENOMIC DNA]</scope>
    <source>
        <strain evidence="3 4">2980</strain>
    </source>
</reference>
<feature type="compositionally biased region" description="Low complexity" evidence="1">
    <location>
        <begin position="229"/>
        <end position="242"/>
    </location>
</feature>
<keyword evidence="2" id="KW-1133">Transmembrane helix</keyword>
<accession>A0ABU1SDV3</accession>
<name>A0ABU1SDV3_9MICO</name>
<evidence type="ECO:0000256" key="2">
    <source>
        <dbReference type="SAM" id="Phobius"/>
    </source>
</evidence>